<evidence type="ECO:0000313" key="1">
    <source>
        <dbReference type="EMBL" id="CAE0635787.1"/>
    </source>
</evidence>
<proteinExistence type="predicted"/>
<gene>
    <name evidence="1" type="ORF">HAKA00212_LOCUS14533</name>
</gene>
<organism evidence="1">
    <name type="scientific">Heterosigma akashiwo</name>
    <name type="common">Chromophytic alga</name>
    <name type="synonym">Heterosigma carterae</name>
    <dbReference type="NCBI Taxonomy" id="2829"/>
    <lineage>
        <taxon>Eukaryota</taxon>
        <taxon>Sar</taxon>
        <taxon>Stramenopiles</taxon>
        <taxon>Ochrophyta</taxon>
        <taxon>Raphidophyceae</taxon>
        <taxon>Chattonellales</taxon>
        <taxon>Chattonellaceae</taxon>
        <taxon>Heterosigma</taxon>
    </lineage>
</organism>
<dbReference type="AlphaFoldDB" id="A0A6V2TU79"/>
<reference evidence="1" key="1">
    <citation type="submission" date="2021-01" db="EMBL/GenBank/DDBJ databases">
        <authorList>
            <person name="Corre E."/>
            <person name="Pelletier E."/>
            <person name="Niang G."/>
            <person name="Scheremetjew M."/>
            <person name="Finn R."/>
            <person name="Kale V."/>
            <person name="Holt S."/>
            <person name="Cochrane G."/>
            <person name="Meng A."/>
            <person name="Brown T."/>
            <person name="Cohen L."/>
        </authorList>
    </citation>
    <scope>NUCLEOTIDE SEQUENCE</scope>
    <source>
        <strain evidence="1">CCMP3107</strain>
    </source>
</reference>
<accession>A0A6V2TU79</accession>
<protein>
    <submittedName>
        <fullName evidence="1">Uncharacterized protein</fullName>
    </submittedName>
</protein>
<sequence length="106" mass="11888">MFSSSIYHERGRFGNTEHPLGHSNRVLGGATGNVFNLEVSLQLLVNGKMFVFGKDCIVELHIIFLQNFISDFSRDVKERIAHAKNGTISNFAGCIDERGHFYLDAL</sequence>
<dbReference type="EMBL" id="HBIU01031464">
    <property type="protein sequence ID" value="CAE0635787.1"/>
    <property type="molecule type" value="Transcribed_RNA"/>
</dbReference>
<name>A0A6V2TU79_HETAK</name>